<dbReference type="PANTHER" id="PTHR43495:SF5">
    <property type="entry name" value="GAMMA-AMINOBUTYRIC ACID PERMEASE"/>
    <property type="match status" value="1"/>
</dbReference>
<evidence type="ECO:0000256" key="3">
    <source>
        <dbReference type="ARBA" id="ARBA00022692"/>
    </source>
</evidence>
<comment type="subcellular location">
    <subcellularLocation>
        <location evidence="1">Membrane</location>
        <topology evidence="1">Multi-pass membrane protein</topology>
    </subcellularLocation>
</comment>
<feature type="domain" description="Amino acid permease/ SLC12A" evidence="8">
    <location>
        <begin position="373"/>
        <end position="646"/>
    </location>
</feature>
<protein>
    <recommendedName>
        <fullName evidence="8">Amino acid permease/ SLC12A domain-containing protein</fullName>
    </recommendedName>
</protein>
<dbReference type="InterPro" id="IPR004840">
    <property type="entry name" value="Amino_acid_permease_CS"/>
</dbReference>
<feature type="transmembrane region" description="Helical" evidence="7">
    <location>
        <begin position="165"/>
        <end position="187"/>
    </location>
</feature>
<dbReference type="PROSITE" id="PS00218">
    <property type="entry name" value="AMINO_ACID_PERMEASE_1"/>
    <property type="match status" value="1"/>
</dbReference>
<accession>A0A5C6SYE4</accession>
<comment type="caution">
    <text evidence="9">The sequence shown here is derived from an EMBL/GenBank/DDBJ whole genome shotgun (WGS) entry which is preliminary data.</text>
</comment>
<feature type="transmembrane region" description="Helical" evidence="7">
    <location>
        <begin position="528"/>
        <end position="548"/>
    </location>
</feature>
<feature type="transmembrane region" description="Helical" evidence="7">
    <location>
        <begin position="199"/>
        <end position="221"/>
    </location>
</feature>
<keyword evidence="5 7" id="KW-0472">Membrane</keyword>
<gene>
    <name evidence="9" type="ORF">FocTR4_00002248</name>
</gene>
<evidence type="ECO:0000259" key="8">
    <source>
        <dbReference type="Pfam" id="PF00324"/>
    </source>
</evidence>
<feature type="transmembrane region" description="Helical" evidence="7">
    <location>
        <begin position="83"/>
        <end position="102"/>
    </location>
</feature>
<feature type="transmembrane region" description="Helical" evidence="7">
    <location>
        <begin position="135"/>
        <end position="153"/>
    </location>
</feature>
<dbReference type="Pfam" id="PF00324">
    <property type="entry name" value="AA_permease"/>
    <property type="match status" value="2"/>
</dbReference>
<dbReference type="GO" id="GO:0006865">
    <property type="term" value="P:amino acid transport"/>
    <property type="evidence" value="ECO:0007669"/>
    <property type="project" value="InterPro"/>
</dbReference>
<feature type="transmembrane region" description="Helical" evidence="7">
    <location>
        <begin position="588"/>
        <end position="609"/>
    </location>
</feature>
<feature type="transmembrane region" description="Helical" evidence="7">
    <location>
        <begin position="365"/>
        <end position="391"/>
    </location>
</feature>
<keyword evidence="3 7" id="KW-0812">Transmembrane</keyword>
<feature type="domain" description="Amino acid permease/ SLC12A" evidence="8">
    <location>
        <begin position="84"/>
        <end position="324"/>
    </location>
</feature>
<dbReference type="EMBL" id="VMNF01000007">
    <property type="protein sequence ID" value="TXC03582.1"/>
    <property type="molecule type" value="Genomic_DNA"/>
</dbReference>
<feature type="transmembrane region" description="Helical" evidence="7">
    <location>
        <begin position="491"/>
        <end position="508"/>
    </location>
</feature>
<sequence length="694" mass="76538">MSGMVSGQAKGPNIALDNLAPNTSLSQDISRSNPGILSGDHSTPSNGLNGTSNTPTVLGPRSRGVTEVPQLPIHTVRRKLRGIHIFMIAINGTLGTGLYVRSGQILELGGPVAVVLSFIALGILVWAVMQCIAELLCLWPVPGAVPLFVKKFVDRELGDAVGIAYWFTYSIGFAALITTSASVLNFWTADMEGFTEGFVYVALPITLVAINSVKVEIYGWLEVVTGIIKLIFLAIIIICLIYIGSLPDRPVSKVSSKYLEDAARKPKVKNANTIGNIGWNAPFEHDNNAANGWFEGFMMCLSIATFAYAGVENIAVSVIEARWPSVPERPRSCHGSSEGPTSENSSPPRQRTELASSHRAVKKTLGFTAVFLPIFVAFAYTISGLLVTLSLKRDNCGLQRLASVKDKNCTEPDPNERGFTYSPFIIAAQDSKIDNLDNVFNAFIVFTALTCANTNLYVASRTLFGVTRNIRSKEYVPRLLSWFGVTDRNRVPLRAMAISAVAFCWVPFLQRKESFNTGSTLGKFVEILVQMGSVSVVIVWACLCLAYIRYYYCIHMFRDALAREGIHLARDREQESEAYPYQSYWQPALAGFAFTGCLVILLICNGVFLWKQFHIIPFCSGYLTVIAFLVIWVGLKVYKGVWSPWTRLDANMAINIIRDLNELRDKSLQQPADGSESRWSAFKRALRQRGNGVD</sequence>
<dbReference type="GO" id="GO:0055085">
    <property type="term" value="P:transmembrane transport"/>
    <property type="evidence" value="ECO:0007669"/>
    <property type="project" value="InterPro"/>
</dbReference>
<feature type="transmembrane region" description="Helical" evidence="7">
    <location>
        <begin position="615"/>
        <end position="635"/>
    </location>
</feature>
<evidence type="ECO:0000256" key="5">
    <source>
        <dbReference type="ARBA" id="ARBA00023136"/>
    </source>
</evidence>
<dbReference type="AlphaFoldDB" id="A0A5C6SYE4"/>
<proteinExistence type="predicted"/>
<feature type="transmembrane region" description="Helical" evidence="7">
    <location>
        <begin position="439"/>
        <end position="458"/>
    </location>
</feature>
<feature type="compositionally biased region" description="Polar residues" evidence="6">
    <location>
        <begin position="30"/>
        <end position="56"/>
    </location>
</feature>
<evidence type="ECO:0000313" key="9">
    <source>
        <dbReference type="EMBL" id="TXC03582.1"/>
    </source>
</evidence>
<evidence type="ECO:0000256" key="4">
    <source>
        <dbReference type="ARBA" id="ARBA00022989"/>
    </source>
</evidence>
<evidence type="ECO:0000256" key="6">
    <source>
        <dbReference type="SAM" id="MobiDB-lite"/>
    </source>
</evidence>
<feature type="region of interest" description="Disordered" evidence="6">
    <location>
        <begin position="326"/>
        <end position="355"/>
    </location>
</feature>
<dbReference type="Proteomes" id="UP000321331">
    <property type="component" value="Unassembled WGS sequence"/>
</dbReference>
<keyword evidence="2" id="KW-0813">Transport</keyword>
<feature type="transmembrane region" description="Helical" evidence="7">
    <location>
        <begin position="227"/>
        <end position="247"/>
    </location>
</feature>
<keyword evidence="4 7" id="KW-1133">Transmembrane helix</keyword>
<feature type="compositionally biased region" description="Polar residues" evidence="6">
    <location>
        <begin position="334"/>
        <end position="355"/>
    </location>
</feature>
<dbReference type="InterPro" id="IPR004841">
    <property type="entry name" value="AA-permease/SLC12A_dom"/>
</dbReference>
<evidence type="ECO:0000256" key="2">
    <source>
        <dbReference type="ARBA" id="ARBA00022448"/>
    </source>
</evidence>
<organism evidence="9 10">
    <name type="scientific">Fusarium oxysporum f. sp. cubense</name>
    <dbReference type="NCBI Taxonomy" id="61366"/>
    <lineage>
        <taxon>Eukaryota</taxon>
        <taxon>Fungi</taxon>
        <taxon>Dikarya</taxon>
        <taxon>Ascomycota</taxon>
        <taxon>Pezizomycotina</taxon>
        <taxon>Sordariomycetes</taxon>
        <taxon>Hypocreomycetidae</taxon>
        <taxon>Hypocreales</taxon>
        <taxon>Nectriaceae</taxon>
        <taxon>Fusarium</taxon>
        <taxon>Fusarium oxysporum species complex</taxon>
    </lineage>
</organism>
<name>A0A5C6SYE4_FUSOC</name>
<feature type="transmembrane region" description="Helical" evidence="7">
    <location>
        <begin position="108"/>
        <end position="128"/>
    </location>
</feature>
<feature type="region of interest" description="Disordered" evidence="6">
    <location>
        <begin position="30"/>
        <end position="64"/>
    </location>
</feature>
<dbReference type="Gene3D" id="1.20.1740.10">
    <property type="entry name" value="Amino acid/polyamine transporter I"/>
    <property type="match status" value="1"/>
</dbReference>
<dbReference type="GO" id="GO:0016020">
    <property type="term" value="C:membrane"/>
    <property type="evidence" value="ECO:0007669"/>
    <property type="project" value="UniProtKB-SubCell"/>
</dbReference>
<evidence type="ECO:0000256" key="7">
    <source>
        <dbReference type="SAM" id="Phobius"/>
    </source>
</evidence>
<evidence type="ECO:0000256" key="1">
    <source>
        <dbReference type="ARBA" id="ARBA00004141"/>
    </source>
</evidence>
<dbReference type="PANTHER" id="PTHR43495">
    <property type="entry name" value="GABA PERMEASE"/>
    <property type="match status" value="1"/>
</dbReference>
<reference evidence="9 10" key="1">
    <citation type="submission" date="2019-07" db="EMBL/GenBank/DDBJ databases">
        <title>The First High-Quality Draft Genome Sequence of the Causal Agent of the Current Panama Disease Epidemic.</title>
        <authorList>
            <person name="Warmington R.J."/>
            <person name="Kay W."/>
            <person name="Jeffries A."/>
            <person name="Bebber D."/>
            <person name="Moore K."/>
            <person name="Studholme D.J."/>
        </authorList>
    </citation>
    <scope>NUCLEOTIDE SEQUENCE [LARGE SCALE GENOMIC DNA]</scope>
    <source>
        <strain evidence="9 10">TR4</strain>
    </source>
</reference>
<evidence type="ECO:0000313" key="10">
    <source>
        <dbReference type="Proteomes" id="UP000321331"/>
    </source>
</evidence>